<keyword evidence="2" id="KW-1185">Reference proteome</keyword>
<keyword evidence="1" id="KW-0614">Plasmid</keyword>
<geneLocation type="plasmid" evidence="1 2">
    <name>1</name>
</geneLocation>
<dbReference type="EMBL" id="CP007129">
    <property type="protein sequence ID" value="AHG92847.1"/>
    <property type="molecule type" value="Genomic_DNA"/>
</dbReference>
<name>W0RQV7_9BACT</name>
<reference evidence="1 2" key="1">
    <citation type="journal article" date="2014" name="Genome Announc.">
        <title>Genome Sequence and Methylome of Soil Bacterium Gemmatirosa kalamazoonensis KBS708T, a Member of the Rarely Cultivated Gemmatimonadetes Phylum.</title>
        <authorList>
            <person name="Debruyn J.M."/>
            <person name="Radosevich M."/>
            <person name="Wommack K.E."/>
            <person name="Polson S.W."/>
            <person name="Hauser L.J."/>
            <person name="Fawaz M.N."/>
            <person name="Korlach J."/>
            <person name="Tsai Y.C."/>
        </authorList>
    </citation>
    <scope>NUCLEOTIDE SEQUENCE [LARGE SCALE GENOMIC DNA]</scope>
    <source>
        <strain evidence="1 2">KBS708</strain>
        <plasmid evidence="2">Plasmid 1</plasmid>
    </source>
</reference>
<dbReference type="RefSeq" id="WP_148306560.1">
    <property type="nucleotide sequence ID" value="NZ_CP007129.1"/>
</dbReference>
<organism evidence="1 2">
    <name type="scientific">Gemmatirosa kalamazoonensis</name>
    <dbReference type="NCBI Taxonomy" id="861299"/>
    <lineage>
        <taxon>Bacteria</taxon>
        <taxon>Pseudomonadati</taxon>
        <taxon>Gemmatimonadota</taxon>
        <taxon>Gemmatimonadia</taxon>
        <taxon>Gemmatimonadales</taxon>
        <taxon>Gemmatimonadaceae</taxon>
        <taxon>Gemmatirosa</taxon>
    </lineage>
</organism>
<proteinExistence type="predicted"/>
<protein>
    <submittedName>
        <fullName evidence="1">Uncharacterized protein</fullName>
    </submittedName>
</protein>
<gene>
    <name evidence="1" type="ORF">J421_5312</name>
</gene>
<dbReference type="AlphaFoldDB" id="W0RQV7"/>
<evidence type="ECO:0000313" key="2">
    <source>
        <dbReference type="Proteomes" id="UP000019151"/>
    </source>
</evidence>
<evidence type="ECO:0000313" key="1">
    <source>
        <dbReference type="EMBL" id="AHG92847.1"/>
    </source>
</evidence>
<dbReference type="KEGG" id="gba:J421_5312"/>
<dbReference type="InParanoid" id="W0RQV7"/>
<dbReference type="Proteomes" id="UP000019151">
    <property type="component" value="Plasmid 1"/>
</dbReference>
<accession>W0RQV7</accession>
<dbReference type="HOGENOM" id="CLU_2522798_0_0_0"/>
<sequence length="84" mass="9443">MSDSPGSGDYRNDPMYRELTRVLGNLETASFSFCLPGFGEEDALEFFRTVPDGMPVEELPALAEEWRQRNRRVPAHPWPNGTAG</sequence>